<feature type="compositionally biased region" description="Acidic residues" evidence="8">
    <location>
        <begin position="1693"/>
        <end position="1709"/>
    </location>
</feature>
<dbReference type="InterPro" id="IPR057366">
    <property type="entry name" value="TRPM-like"/>
</dbReference>
<evidence type="ECO:0000259" key="12">
    <source>
        <dbReference type="Pfam" id="PF25508"/>
    </source>
</evidence>
<keyword evidence="3 9" id="KW-0812">Transmembrane</keyword>
<dbReference type="PANTHER" id="PTHR13800">
    <property type="entry name" value="TRANSIENT RECEPTOR POTENTIAL CATION CHANNEL, SUBFAMILY M, MEMBER 6"/>
    <property type="match status" value="1"/>
</dbReference>
<evidence type="ECO:0000256" key="4">
    <source>
        <dbReference type="ARBA" id="ARBA00022989"/>
    </source>
</evidence>
<dbReference type="EMBL" id="NIVC01002144">
    <property type="protein sequence ID" value="PAA60505.1"/>
    <property type="molecule type" value="Genomic_DNA"/>
</dbReference>
<dbReference type="GO" id="GO:0005886">
    <property type="term" value="C:plasma membrane"/>
    <property type="evidence" value="ECO:0007669"/>
    <property type="project" value="TreeGrafter"/>
</dbReference>
<keyword evidence="14" id="KW-1185">Reference proteome</keyword>
<feature type="transmembrane region" description="Helical" evidence="9">
    <location>
        <begin position="1140"/>
        <end position="1162"/>
    </location>
</feature>
<evidence type="ECO:0000256" key="9">
    <source>
        <dbReference type="SAM" id="Phobius"/>
    </source>
</evidence>
<comment type="subcellular location">
    <subcellularLocation>
        <location evidence="1">Membrane</location>
        <topology evidence="1">Multi-pass membrane protein</topology>
    </subcellularLocation>
</comment>
<evidence type="ECO:0000256" key="2">
    <source>
        <dbReference type="ARBA" id="ARBA00022448"/>
    </source>
</evidence>
<accession>A0A267EG71</accession>
<evidence type="ECO:0008006" key="15">
    <source>
        <dbReference type="Google" id="ProtNLM"/>
    </source>
</evidence>
<comment type="caution">
    <text evidence="13">The sequence shown here is derived from an EMBL/GenBank/DDBJ whole genome shotgun (WGS) entry which is preliminary data.</text>
</comment>
<feature type="compositionally biased region" description="Low complexity" evidence="8">
    <location>
        <begin position="938"/>
        <end position="949"/>
    </location>
</feature>
<feature type="region of interest" description="Disordered" evidence="8">
    <location>
        <begin position="823"/>
        <end position="854"/>
    </location>
</feature>
<keyword evidence="6 9" id="KW-0472">Membrane</keyword>
<evidence type="ECO:0000256" key="6">
    <source>
        <dbReference type="ARBA" id="ARBA00023136"/>
    </source>
</evidence>
<feature type="domain" description="TRPM SLOG" evidence="11">
    <location>
        <begin position="129"/>
        <end position="397"/>
    </location>
</feature>
<feature type="transmembrane region" description="Helical" evidence="9">
    <location>
        <begin position="1012"/>
        <end position="1033"/>
    </location>
</feature>
<gene>
    <name evidence="13" type="ORF">BOX15_Mlig010395g1</name>
</gene>
<feature type="compositionally biased region" description="Acidic residues" evidence="8">
    <location>
        <begin position="1739"/>
        <end position="1749"/>
    </location>
</feature>
<dbReference type="Pfam" id="PF00520">
    <property type="entry name" value="Ion_trans"/>
    <property type="match status" value="1"/>
</dbReference>
<evidence type="ECO:0000256" key="3">
    <source>
        <dbReference type="ARBA" id="ARBA00022692"/>
    </source>
</evidence>
<dbReference type="InterPro" id="IPR005821">
    <property type="entry name" value="Ion_trans_dom"/>
</dbReference>
<keyword evidence="5" id="KW-0406">Ion transport</keyword>
<dbReference type="GO" id="GO:0030001">
    <property type="term" value="P:metal ion transport"/>
    <property type="evidence" value="ECO:0007669"/>
    <property type="project" value="TreeGrafter"/>
</dbReference>
<feature type="region of interest" description="Disordered" evidence="8">
    <location>
        <begin position="890"/>
        <end position="956"/>
    </location>
</feature>
<keyword evidence="2" id="KW-0813">Transport</keyword>
<dbReference type="GO" id="GO:0005261">
    <property type="term" value="F:monoatomic cation channel activity"/>
    <property type="evidence" value="ECO:0007669"/>
    <property type="project" value="TreeGrafter"/>
</dbReference>
<feature type="region of interest" description="Disordered" evidence="8">
    <location>
        <begin position="1393"/>
        <end position="1424"/>
    </location>
</feature>
<feature type="compositionally biased region" description="Low complexity" evidence="8">
    <location>
        <begin position="1492"/>
        <end position="1512"/>
    </location>
</feature>
<evidence type="ECO:0000313" key="13">
    <source>
        <dbReference type="EMBL" id="PAA60505.1"/>
    </source>
</evidence>
<dbReference type="Proteomes" id="UP000215902">
    <property type="component" value="Unassembled WGS sequence"/>
</dbReference>
<evidence type="ECO:0000256" key="1">
    <source>
        <dbReference type="ARBA" id="ARBA00004141"/>
    </source>
</evidence>
<evidence type="ECO:0000256" key="7">
    <source>
        <dbReference type="ARBA" id="ARBA00023303"/>
    </source>
</evidence>
<name>A0A267EG71_9PLAT</name>
<feature type="region of interest" description="Disordered" evidence="8">
    <location>
        <begin position="1691"/>
        <end position="1749"/>
    </location>
</feature>
<evidence type="ECO:0000256" key="5">
    <source>
        <dbReference type="ARBA" id="ARBA00023065"/>
    </source>
</evidence>
<sequence length="1749" mass="192008">MATNCGSIGRVGSLTNGVGGNEPDGDLVSVSSSQEEVWIETNIRKRECVRFAPASLTTGAQQQQQQLCQCGRAFAQHHSLDPGLAVGSMAAAGGGAAGAAWRPETHTVSSPTDAYGVIEFASGPHPTMARYIRVAEDTDPALLLHVLTNVWRLPLPKLVLSVHGGMQNFELQPRLRQLALSGLLKAAKTTDAWLISTGLDNGVSRLVGEAIGEEARARENRVCAIGIAPWGVIRDRDQLLGRSRTCKYFAISSAGKSLSVLNRYHSYFLLVDDGRCGSYGTESQLRRNLERYLCSLRLCKSHFGVGLDRVPVVATLLEGGASAFRLLLDLTLGSPPVPVVVCDGSGRAADILAFVHKYSDQVLSQPDLSNQLVDLIESKFHLSRAKSVAVIQELRMCFLGPGRLLIFVFRPGEGVFKDLDDAILTSLLTSQRLSRASQLKLTMAWDRMDLARSHLFQYGQDWKPADLDRAMMEALMNDRIDFIRLFLEWGVNVQRFLTRIRLEELYSFCLYSDESKSGHDKHLRRLLKRTLPKYSGRHKHRLSLYIVGRLIQELIRGGYTHEYTRRYANSKAPLAPWSASESKAAPDVALGTAAAATPSAAAPSTAAATPANANVFFSGLRNVRSRLGINPEEEPPSQLKQSDFRFPYSDLMTWAVLCRRYTLAWFFLQCGEDSTAKALYAAALLRAIAARVDEDVQSEYHLELADWADKYETEALAMLDHCHRFDPRRARRLVTYRLAEFGGHTCMSLAYTSRSMRFLSHACPQVILNDLWYGGIRESGQLTGLRVVLLCGILAACPPAFFLLLRAKFLSFKSLAELRDQPQTREEFDEFAQQEGSDSGDEASEAEQAARTAAAAAAGAPAQAFVEPESLRNLMRSMPADSLGDKLRRMESPDVEAADADVDGASKNPRATEAAKAAASQDASPARQALLSAGGDSAAQQQQQQQKQAPVLHYHLEDPNRRVRNYTYRSGVQTYGHAPPQPPVMQQQQQQHDRLPYRMCVSEFFSAPITRYWLHLMSYAFFIASFLSYALVALPQKRLLWQEVVVFAYVASYAADKVREVAFSGGRNFKTNLTVHLSDAWNVFDLCVCAVSAVGIATRLASLWCCVYGPAVEFDFYANYSRLLGPADDPTELADFAVQFYLFFCSQNIMVLALGLWLLRVFEVLINWKHLGPYLYMVASMMGKMLPPIVIIFVPLCAFGIIRQGIQYPGHDRFNITVVKGILLKPYFMLYGEVYADEIDPDDWSGLESLMPLRSIVPISMVIFLLVTVIVCISIIIAVFNDIYHEVHEKSKQVYKYLRFSIIIEYESMPVFPPPFSLFSWLYLLGRWLHRRLTRKEEDEDEFPDSSGIEDGRVITSLKLFLRPEEAAALQSFESQCVQDLLLIRTRLERGRSPGQLSELSDRQLTDDAAPPAPTPETASAAAAAAAADAATRVNDLTQRHLLAAVERRIAAAEAAAAAAAEAATAAAAAVAMVVGSSEQQPPPQPQPPTPQTGQDSGGQSAPQQQRQPSIRRPLRRASSISETPQQLSAAEAAPLNILLGLRPPPDCGYTSICDAIDIGPTLATAAATDASEVSVASPPRPSPLRRLDATLRDAEERERSVLGSALRRRLRQFSITGELPEGVGEGSAAAYDTVGNEAEDGDGREGDDGDTGEADEKASLQDIMEVALERLVDAELRDCGVDQLQQLRLQEFDDEEDDDGGVGDEGGYEDAMAMMAAGGGPSSFDLSGDPAACPSVDVPDEADEETGV</sequence>
<dbReference type="Pfam" id="PF18139">
    <property type="entry name" value="LSDAT_euk"/>
    <property type="match status" value="1"/>
</dbReference>
<feature type="compositionally biased region" description="Acidic residues" evidence="8">
    <location>
        <begin position="893"/>
        <end position="902"/>
    </location>
</feature>
<protein>
    <recommendedName>
        <fullName evidence="15">TRPM SLOG domain-containing protein</fullName>
    </recommendedName>
</protein>
<feature type="transmembrane region" description="Helical" evidence="9">
    <location>
        <begin position="1256"/>
        <end position="1280"/>
    </location>
</feature>
<reference evidence="13 14" key="1">
    <citation type="submission" date="2017-06" db="EMBL/GenBank/DDBJ databases">
        <title>A platform for efficient transgenesis in Macrostomum lignano, a flatworm model organism for stem cell research.</title>
        <authorList>
            <person name="Berezikov E."/>
        </authorList>
    </citation>
    <scope>NUCLEOTIDE SEQUENCE [LARGE SCALE GENOMIC DNA]</scope>
    <source>
        <strain evidence="13">DV1</strain>
        <tissue evidence="13">Whole organism</tissue>
    </source>
</reference>
<dbReference type="Pfam" id="PF25508">
    <property type="entry name" value="TRPM2"/>
    <property type="match status" value="2"/>
</dbReference>
<evidence type="ECO:0000259" key="10">
    <source>
        <dbReference type="Pfam" id="PF00520"/>
    </source>
</evidence>
<dbReference type="InterPro" id="IPR050927">
    <property type="entry name" value="TRPM"/>
</dbReference>
<organism evidence="13 14">
    <name type="scientific">Macrostomum lignano</name>
    <dbReference type="NCBI Taxonomy" id="282301"/>
    <lineage>
        <taxon>Eukaryota</taxon>
        <taxon>Metazoa</taxon>
        <taxon>Spiralia</taxon>
        <taxon>Lophotrochozoa</taxon>
        <taxon>Platyhelminthes</taxon>
        <taxon>Rhabditophora</taxon>
        <taxon>Macrostomorpha</taxon>
        <taxon>Macrostomida</taxon>
        <taxon>Macrostomidae</taxon>
        <taxon>Macrostomum</taxon>
    </lineage>
</organism>
<evidence type="ECO:0000259" key="11">
    <source>
        <dbReference type="Pfam" id="PF18139"/>
    </source>
</evidence>
<dbReference type="OrthoDB" id="301415at2759"/>
<dbReference type="InterPro" id="IPR041491">
    <property type="entry name" value="TRPM_SLOG"/>
</dbReference>
<feature type="transmembrane region" description="Helical" evidence="9">
    <location>
        <begin position="1174"/>
        <end position="1202"/>
    </location>
</feature>
<feature type="compositionally biased region" description="Low complexity" evidence="8">
    <location>
        <begin position="903"/>
        <end position="929"/>
    </location>
</feature>
<dbReference type="STRING" id="282301.A0A267EG71"/>
<keyword evidence="4 9" id="KW-1133">Transmembrane helix</keyword>
<feature type="region of interest" description="Disordered" evidence="8">
    <location>
        <begin position="1475"/>
        <end position="1528"/>
    </location>
</feature>
<feature type="transmembrane region" description="Helical" evidence="9">
    <location>
        <begin position="787"/>
        <end position="805"/>
    </location>
</feature>
<proteinExistence type="predicted"/>
<evidence type="ECO:0000313" key="14">
    <source>
        <dbReference type="Proteomes" id="UP000215902"/>
    </source>
</evidence>
<dbReference type="PANTHER" id="PTHR13800:SF1">
    <property type="entry name" value="TRANSIENT RECEPTOR POTENTIAL CATION CHANNEL TRPM"/>
    <property type="match status" value="1"/>
</dbReference>
<evidence type="ECO:0000256" key="8">
    <source>
        <dbReference type="SAM" id="MobiDB-lite"/>
    </source>
</evidence>
<feature type="domain" description="TRPM-like" evidence="12">
    <location>
        <begin position="455"/>
        <end position="579"/>
    </location>
</feature>
<feature type="domain" description="TRPM-like" evidence="12">
    <location>
        <begin position="639"/>
        <end position="761"/>
    </location>
</feature>
<feature type="compositionally biased region" description="Pro residues" evidence="8">
    <location>
        <begin position="1481"/>
        <end position="1491"/>
    </location>
</feature>
<keyword evidence="7" id="KW-0407">Ion channel</keyword>
<feature type="region of interest" description="Disordered" evidence="8">
    <location>
        <begin position="1636"/>
        <end position="1655"/>
    </location>
</feature>
<feature type="compositionally biased region" description="Acidic residues" evidence="8">
    <location>
        <begin position="827"/>
        <end position="845"/>
    </location>
</feature>
<feature type="compositionally biased region" description="Polar residues" evidence="8">
    <location>
        <begin position="1519"/>
        <end position="1528"/>
    </location>
</feature>
<feature type="domain" description="Ion transport" evidence="10">
    <location>
        <begin position="1012"/>
        <end position="1291"/>
    </location>
</feature>